<sequence>MHRVEESSAECIIETKRICTYYLFKINTMKSVWNGTVSFGLVSIPIKMYSASESRNLDLDMLDKHDHARIRYKRVNEETGEEVEWKDIVKGFKKDDAYVILEKEDFENANVKKSKTIDIEEFVEETEVADMLFKNPYYLEPQKEGGKAYNLLRDALKKTGKLGVATFVMRQKENLSLIGVYKNVIVLHVIRFAEEIRDPKEVKIPKTKTSDKEIAMAEDLIENYTEKFNFKKYKDVYNSQLLKIIESKASGKKVKVEKTKSEPTAAKDLMAKLKASLDQRKKKAS</sequence>
<evidence type="ECO:0000313" key="4">
    <source>
        <dbReference type="EMBL" id="TDU34461.1"/>
    </source>
</evidence>
<dbReference type="InterPro" id="IPR006164">
    <property type="entry name" value="DNA_bd_Ku70/Ku80"/>
</dbReference>
<dbReference type="GO" id="GO:0006310">
    <property type="term" value="P:DNA recombination"/>
    <property type="evidence" value="ECO:0007669"/>
    <property type="project" value="UniProtKB-KW"/>
</dbReference>
<dbReference type="CDD" id="cd00789">
    <property type="entry name" value="KU_like"/>
    <property type="match status" value="1"/>
</dbReference>
<keyword evidence="1 2" id="KW-0238">DNA-binding</keyword>
<dbReference type="Pfam" id="PF02735">
    <property type="entry name" value="Ku"/>
    <property type="match status" value="1"/>
</dbReference>
<dbReference type="SUPFAM" id="SSF100939">
    <property type="entry name" value="SPOC domain-like"/>
    <property type="match status" value="1"/>
</dbReference>
<dbReference type="InterPro" id="IPR016194">
    <property type="entry name" value="SPOC-like_C_dom_sf"/>
</dbReference>
<comment type="caution">
    <text evidence="4">The sequence shown here is derived from an EMBL/GenBank/DDBJ whole genome shotgun (WGS) entry which is preliminary data.</text>
</comment>
<dbReference type="NCBIfam" id="TIGR02772">
    <property type="entry name" value="Ku_bact"/>
    <property type="match status" value="1"/>
</dbReference>
<reference evidence="4 5" key="1">
    <citation type="submission" date="2019-03" db="EMBL/GenBank/DDBJ databases">
        <title>Genomic Encyclopedia of Archaeal and Bacterial Type Strains, Phase II (KMG-II): from individual species to whole genera.</title>
        <authorList>
            <person name="Goeker M."/>
        </authorList>
    </citation>
    <scope>NUCLEOTIDE SEQUENCE [LARGE SCALE GENOMIC DNA]</scope>
    <source>
        <strain evidence="4 5">DSM 28135</strain>
    </source>
</reference>
<dbReference type="PANTHER" id="PTHR41251">
    <property type="entry name" value="NON-HOMOLOGOUS END JOINING PROTEIN KU"/>
    <property type="match status" value="1"/>
</dbReference>
<keyword evidence="2" id="KW-0227">DNA damage</keyword>
<dbReference type="PIRSF" id="PIRSF006493">
    <property type="entry name" value="Prok_Ku"/>
    <property type="match status" value="1"/>
</dbReference>
<evidence type="ECO:0000259" key="3">
    <source>
        <dbReference type="SMART" id="SM00559"/>
    </source>
</evidence>
<protein>
    <recommendedName>
        <fullName evidence="2">Non-homologous end joining protein Ku</fullName>
    </recommendedName>
</protein>
<keyword evidence="2" id="KW-0234">DNA repair</keyword>
<dbReference type="AlphaFoldDB" id="A0A4R7PKX4"/>
<name>A0A4R7PKX4_9FLAO</name>
<dbReference type="SMART" id="SM00559">
    <property type="entry name" value="Ku78"/>
    <property type="match status" value="1"/>
</dbReference>
<dbReference type="GO" id="GO:0003690">
    <property type="term" value="F:double-stranded DNA binding"/>
    <property type="evidence" value="ECO:0007669"/>
    <property type="project" value="UniProtKB-UniRule"/>
</dbReference>
<gene>
    <name evidence="2" type="primary">ku</name>
    <name evidence="4" type="ORF">BXY82_2784</name>
</gene>
<dbReference type="PANTHER" id="PTHR41251:SF1">
    <property type="entry name" value="NON-HOMOLOGOUS END JOINING PROTEIN KU"/>
    <property type="match status" value="1"/>
</dbReference>
<dbReference type="GO" id="GO:0006303">
    <property type="term" value="P:double-strand break repair via nonhomologous end joining"/>
    <property type="evidence" value="ECO:0007669"/>
    <property type="project" value="UniProtKB-UniRule"/>
</dbReference>
<dbReference type="HAMAP" id="MF_01875">
    <property type="entry name" value="Prokaryotic_Ku"/>
    <property type="match status" value="1"/>
</dbReference>
<evidence type="ECO:0000256" key="2">
    <source>
        <dbReference type="HAMAP-Rule" id="MF_01875"/>
    </source>
</evidence>
<dbReference type="Gene3D" id="2.40.290.10">
    <property type="match status" value="1"/>
</dbReference>
<dbReference type="EMBL" id="SOBW01000009">
    <property type="protein sequence ID" value="TDU34461.1"/>
    <property type="molecule type" value="Genomic_DNA"/>
</dbReference>
<comment type="similarity">
    <text evidence="2">Belongs to the prokaryotic Ku family.</text>
</comment>
<keyword evidence="5" id="KW-1185">Reference proteome</keyword>
<comment type="subunit">
    <text evidence="2">Homodimer. Interacts with LigD.</text>
</comment>
<organism evidence="4 5">
    <name type="scientific">Gelidibacter sediminis</name>
    <dbReference type="NCBI Taxonomy" id="1608710"/>
    <lineage>
        <taxon>Bacteria</taxon>
        <taxon>Pseudomonadati</taxon>
        <taxon>Bacteroidota</taxon>
        <taxon>Flavobacteriia</taxon>
        <taxon>Flavobacteriales</taxon>
        <taxon>Flavobacteriaceae</taxon>
        <taxon>Gelidibacter</taxon>
    </lineage>
</organism>
<dbReference type="Proteomes" id="UP000294689">
    <property type="component" value="Unassembled WGS sequence"/>
</dbReference>
<proteinExistence type="inferred from homology"/>
<evidence type="ECO:0000256" key="1">
    <source>
        <dbReference type="ARBA" id="ARBA00023125"/>
    </source>
</evidence>
<keyword evidence="2" id="KW-0233">DNA recombination</keyword>
<accession>A0A4R7PKX4</accession>
<dbReference type="InterPro" id="IPR009187">
    <property type="entry name" value="Prok_Ku"/>
</dbReference>
<evidence type="ECO:0000313" key="5">
    <source>
        <dbReference type="Proteomes" id="UP000294689"/>
    </source>
</evidence>
<comment type="function">
    <text evidence="2">With LigD forms a non-homologous end joining (NHEJ) DNA repair enzyme, which repairs dsDNA breaks with reduced fidelity. Binds linear dsDNA with 5'- and 3'- overhangs but not closed circular dsDNA nor ssDNA. Recruits and stimulates the ligase activity of LigD.</text>
</comment>
<feature type="domain" description="Ku" evidence="3">
    <location>
        <begin position="80"/>
        <end position="207"/>
    </location>
</feature>